<dbReference type="EMBL" id="LXFE01000491">
    <property type="protein sequence ID" value="OLL25133.1"/>
    <property type="molecule type" value="Genomic_DNA"/>
</dbReference>
<feature type="compositionally biased region" description="Basic and acidic residues" evidence="1">
    <location>
        <begin position="1300"/>
        <end position="1319"/>
    </location>
</feature>
<dbReference type="OrthoDB" id="10261361at2759"/>
<keyword evidence="2" id="KW-0812">Transmembrane</keyword>
<dbReference type="OMA" id="FCYTTTM"/>
<evidence type="ECO:0000256" key="1">
    <source>
        <dbReference type="SAM" id="MobiDB-lite"/>
    </source>
</evidence>
<keyword evidence="4" id="KW-1185">Reference proteome</keyword>
<feature type="transmembrane region" description="Helical" evidence="2">
    <location>
        <begin position="498"/>
        <end position="519"/>
    </location>
</feature>
<feature type="compositionally biased region" description="Polar residues" evidence="1">
    <location>
        <begin position="25"/>
        <end position="45"/>
    </location>
</feature>
<reference evidence="3 4" key="1">
    <citation type="submission" date="2016-04" db="EMBL/GenBank/DDBJ databases">
        <title>Evolutionary innovation and constraint leading to complex multicellularity in the Ascomycota.</title>
        <authorList>
            <person name="Cisse O."/>
            <person name="Nguyen A."/>
            <person name="Hewitt D.A."/>
            <person name="Jedd G."/>
            <person name="Stajich J.E."/>
        </authorList>
    </citation>
    <scope>NUCLEOTIDE SEQUENCE [LARGE SCALE GENOMIC DNA]</scope>
    <source>
        <strain evidence="3 4">DAH-3</strain>
    </source>
</reference>
<name>A0A1U7LRC8_NEOID</name>
<organism evidence="3 4">
    <name type="scientific">Neolecta irregularis (strain DAH-3)</name>
    <dbReference type="NCBI Taxonomy" id="1198029"/>
    <lineage>
        <taxon>Eukaryota</taxon>
        <taxon>Fungi</taxon>
        <taxon>Dikarya</taxon>
        <taxon>Ascomycota</taxon>
        <taxon>Taphrinomycotina</taxon>
        <taxon>Neolectales</taxon>
        <taxon>Neolectaceae</taxon>
        <taxon>Neolecta</taxon>
    </lineage>
</organism>
<gene>
    <name evidence="3" type="ORF">NEOLI_000587</name>
</gene>
<comment type="caution">
    <text evidence="3">The sequence shown here is derived from an EMBL/GenBank/DDBJ whole genome shotgun (WGS) entry which is preliminary data.</text>
</comment>
<evidence type="ECO:0000313" key="3">
    <source>
        <dbReference type="EMBL" id="OLL25133.1"/>
    </source>
</evidence>
<keyword evidence="2" id="KW-1133">Transmembrane helix</keyword>
<dbReference type="Proteomes" id="UP000186594">
    <property type="component" value="Unassembled WGS sequence"/>
</dbReference>
<feature type="region of interest" description="Disordered" evidence="1">
    <location>
        <begin position="1"/>
        <end position="47"/>
    </location>
</feature>
<feature type="region of interest" description="Disordered" evidence="1">
    <location>
        <begin position="1300"/>
        <end position="1329"/>
    </location>
</feature>
<feature type="compositionally biased region" description="Acidic residues" evidence="1">
    <location>
        <begin position="1320"/>
        <end position="1329"/>
    </location>
</feature>
<feature type="transmembrane region" description="Helical" evidence="2">
    <location>
        <begin position="563"/>
        <end position="586"/>
    </location>
</feature>
<protein>
    <submittedName>
        <fullName evidence="3">Uncharacterized protein</fullName>
    </submittedName>
</protein>
<accession>A0A1U7LRC8</accession>
<proteinExistence type="predicted"/>
<sequence length="1329" mass="152526">MSWKNWLAPVRTPDRPAALSGSRYHYQSASSSEQRYYTSPPGHNTEQVRKLDNEDETIELLPEMPLAIPKNPPFGLYDGTESIVGYPAQAKPRCRSISNELVIPQVELSPFLVSQNTITTTRHLGRRNLFGIASRHPPQAFVVTSSEATTWPVVHEPDTWNITPDSIVPESRVSDSSRQAKTSSPSLGVNSSGYLDIISSRTHLSTYVPQVSEEQDTTLATPQLLDFVRNLHPADQGYINFCQGQTPAQYSKENSSEPLRGYIVDGVQLLQLNIHDYGTEKHHLQRTNMSLYSNKSSRDSESLFGAYAIPVELPYLDTFISSFSRTRFTPWKDVMPEKEMNDFRAYGQNIFPPWNKLPRYTTLEDLKSNTKKRGWAISTKNDIWSIFTDIFIGAEGSTLSSYITLEIFRDYIQLNALIISAIIYHHEDKRSKKVADILSLNLQDIFGGGAAFLSVMLCICFILLWKFRRMRKSDPGAATDIEGFEVNPWLLQQKKTRLAGMFTIFFLTTLYLPVSKLAIDAIVWERSFWPTWDSDRAIADPEHYYGFDQVCYQSSNRIYDPNWAWAIVSLAIIAVVSITISFPIYLRALILRNVPRVDPFNEAGEVRTDHLAEYARLLSVDRSPYNILYAGYHYQWAEFKIYVLFMKLIYILLIDVVTVNNCLFHHSNPRTIATISSSLQILFMTILFIGHFGMDGALRRLKISDPSIYKALLFEKDAEPLRIGVKTGICCNYGRLSFAYHLIAPKSLGLLTISIIIFILIGYFAISGAEFFHKFVKRWLNHIEVSVDAIFSSKLSFSRQIKRRIWMDSWTTILLAKMETSMSPDQVVAFSQSSSHPPYLLQFGQTVAERHVENLKITRKIGLNAYKGALEELNEETIYIRRKIYNELVGPDCFYFPERPIAVALLTLVVYVTPFPFTVVFVYDEIEVNEHCEIIRRKKVRVMLRALDVSAILAMKLREQRVRVFGDHLSTIIEETHAGILCGYVSARCIFITTQEKFTGPRSVKYVQGIFTIRKNRDSLWRREANMNSGFECFIMYTHKEPGGCLPKKSIRRSTIGASLIGVTSDFRLTSALEKLFKDNENTLDGGILEWQGTLKSYRTFYREEALAKETTLSYGFQISVFNESTIQYQLLKPLLAVTEINSNVIDLPAYARTELIYLYERMRVSNHTRLHQFWYLFWDDLWRRNHEDIKGFKTYEVDLSPLSPTSICYWLMSRATLEAFLHKRGIYLRAEAIVYGHGKVGARFGSLLSEIGSDKIRSPFHRKEGLYRDDLEMESPSASETEARLAKLSPVDRELIEARGEERRLDQIDEFPADRENQDGDQDEELYF</sequence>
<evidence type="ECO:0000313" key="4">
    <source>
        <dbReference type="Proteomes" id="UP000186594"/>
    </source>
</evidence>
<dbReference type="STRING" id="1198029.A0A1U7LRC8"/>
<evidence type="ECO:0000256" key="2">
    <source>
        <dbReference type="SAM" id="Phobius"/>
    </source>
</evidence>
<feature type="transmembrane region" description="Helical" evidence="2">
    <location>
        <begin position="748"/>
        <end position="767"/>
    </location>
</feature>
<feature type="transmembrane region" description="Helical" evidence="2">
    <location>
        <begin position="641"/>
        <end position="659"/>
    </location>
</feature>
<feature type="transmembrane region" description="Helical" evidence="2">
    <location>
        <begin position="671"/>
        <end position="692"/>
    </location>
</feature>
<feature type="transmembrane region" description="Helical" evidence="2">
    <location>
        <begin position="445"/>
        <end position="465"/>
    </location>
</feature>
<keyword evidence="2" id="KW-0472">Membrane</keyword>